<dbReference type="InParanoid" id="Q2LU25"/>
<gene>
    <name evidence="2" type="ORF">SYN_03588</name>
</gene>
<evidence type="ECO:0000259" key="1">
    <source>
        <dbReference type="PROSITE" id="PS51186"/>
    </source>
</evidence>
<dbReference type="CDD" id="cd04301">
    <property type="entry name" value="NAT_SF"/>
    <property type="match status" value="1"/>
</dbReference>
<proteinExistence type="predicted"/>
<keyword evidence="3" id="KW-1185">Reference proteome</keyword>
<organism evidence="2 3">
    <name type="scientific">Syntrophus aciditrophicus (strain SB)</name>
    <dbReference type="NCBI Taxonomy" id="56780"/>
    <lineage>
        <taxon>Bacteria</taxon>
        <taxon>Pseudomonadati</taxon>
        <taxon>Thermodesulfobacteriota</taxon>
        <taxon>Syntrophia</taxon>
        <taxon>Syntrophales</taxon>
        <taxon>Syntrophaceae</taxon>
        <taxon>Syntrophus</taxon>
    </lineage>
</organism>
<dbReference type="OrthoDB" id="70840at2"/>
<dbReference type="GO" id="GO:0016747">
    <property type="term" value="F:acyltransferase activity, transferring groups other than amino-acyl groups"/>
    <property type="evidence" value="ECO:0007669"/>
    <property type="project" value="InterPro"/>
</dbReference>
<protein>
    <submittedName>
        <fullName evidence="2">Acetyltransferase (GNAT) family</fullName>
    </submittedName>
</protein>
<dbReference type="PROSITE" id="PS51186">
    <property type="entry name" value="GNAT"/>
    <property type="match status" value="1"/>
</dbReference>
<dbReference type="AlphaFoldDB" id="Q2LU25"/>
<dbReference type="Gene3D" id="3.40.630.30">
    <property type="match status" value="1"/>
</dbReference>
<dbReference type="SMR" id="Q2LU25"/>
<dbReference type="Proteomes" id="UP000001933">
    <property type="component" value="Chromosome"/>
</dbReference>
<feature type="domain" description="N-acetyltransferase" evidence="1">
    <location>
        <begin position="1"/>
        <end position="133"/>
    </location>
</feature>
<dbReference type="DNASU" id="3884544"/>
<dbReference type="Pfam" id="PF00583">
    <property type="entry name" value="Acetyltransf_1"/>
    <property type="match status" value="1"/>
</dbReference>
<evidence type="ECO:0000313" key="2">
    <source>
        <dbReference type="EMBL" id="ABC77589.1"/>
    </source>
</evidence>
<dbReference type="STRING" id="56780.SYN_03588"/>
<reference evidence="2 3" key="1">
    <citation type="journal article" date="2007" name="Proc. Natl. Acad. Sci. U.S.A.">
        <title>The genome of Syntrophus aciditrophicus: life at the thermodynamic limit of microbial growth.</title>
        <authorList>
            <person name="McInerney M.J."/>
            <person name="Rohlin L."/>
            <person name="Mouttaki H."/>
            <person name="Kim U."/>
            <person name="Krupp R.S."/>
            <person name="Rios-Hernandez L."/>
            <person name="Sieber J."/>
            <person name="Struchtemeyer C.G."/>
            <person name="Bhattacharyya A."/>
            <person name="Campbell J.W."/>
            <person name="Gunsalus R.P."/>
        </authorList>
    </citation>
    <scope>NUCLEOTIDE SEQUENCE [LARGE SCALE GENOMIC DNA]</scope>
    <source>
        <strain evidence="2 3">SB</strain>
    </source>
</reference>
<dbReference type="RefSeq" id="WP_011417611.1">
    <property type="nucleotide sequence ID" value="NC_007759.1"/>
</dbReference>
<dbReference type="eggNOG" id="COG0456">
    <property type="taxonomic scope" value="Bacteria"/>
</dbReference>
<name>Q2LU25_SYNAS</name>
<dbReference type="InterPro" id="IPR000182">
    <property type="entry name" value="GNAT_dom"/>
</dbReference>
<evidence type="ECO:0000313" key="3">
    <source>
        <dbReference type="Proteomes" id="UP000001933"/>
    </source>
</evidence>
<dbReference type="EMBL" id="CP000252">
    <property type="protein sequence ID" value="ABC77589.1"/>
    <property type="molecule type" value="Genomic_DNA"/>
</dbReference>
<sequence>MKLLFKKVIKRATIFRIREIIEGYHSLAVFEGRYYVTLKDGRIAGCVSLVERGWYMTEIKHLFVKEEYRASGVGRFLLEEALKKVFTPLVCCTVRSDNKRSADLFLKNSFDIMGTFQNSMTDREIFLMVRNLQQKE</sequence>
<dbReference type="KEGG" id="sat:SYN_03588"/>
<dbReference type="SUPFAM" id="SSF55729">
    <property type="entry name" value="Acyl-CoA N-acyltransferases (Nat)"/>
    <property type="match status" value="1"/>
</dbReference>
<dbReference type="HOGENOM" id="CLU_1874389_0_0_7"/>
<accession>Q2LU25</accession>
<dbReference type="InterPro" id="IPR016181">
    <property type="entry name" value="Acyl_CoA_acyltransferase"/>
</dbReference>